<reference evidence="1 2" key="1">
    <citation type="submission" date="2016-06" db="EMBL/GenBank/DDBJ databases">
        <title>The sequenced genome of the ice-adhering bacterium Marinomonas primoryensis, from Antarctica.</title>
        <authorList>
            <person name="Graham L."/>
            <person name="Vance T.D.R."/>
            <person name="Davies P.L."/>
        </authorList>
    </citation>
    <scope>NUCLEOTIDE SEQUENCE [LARGE SCALE GENOMIC DNA]</scope>
    <source>
        <strain evidence="1 2">AceL</strain>
    </source>
</reference>
<proteinExistence type="predicted"/>
<sequence>MNLADHNTLAPTSYSLGEPSKHTIIHQKNDLFVAHEHLFQNATPTRFYHHQADTFLFIMKGELYLQQSTPKNEQESVLKKHQGIWLKALTINSITLLSPTVELCLIRLPSTTNITKDDLLKKVSSGTVESTLERNKIKTWPLWKGVSEHISLELYPPYYAETLYYQKMATQYFLPLNGTIYISNEQKHSDACPDLGRIIPNKIPRAILNPSTESITVLSVTIQQHTKGRVLLLKKSK</sequence>
<dbReference type="SUPFAM" id="SSF51182">
    <property type="entry name" value="RmlC-like cupins"/>
    <property type="match status" value="1"/>
</dbReference>
<dbReference type="InterPro" id="IPR011051">
    <property type="entry name" value="RmlC_Cupin_sf"/>
</dbReference>
<dbReference type="RefSeq" id="WP_112139715.1">
    <property type="nucleotide sequence ID" value="NZ_CP016181.1"/>
</dbReference>
<protein>
    <recommendedName>
        <fullName evidence="3">Cupin 2 conserved barrel domain-containing protein</fullName>
    </recommendedName>
</protein>
<evidence type="ECO:0008006" key="3">
    <source>
        <dbReference type="Google" id="ProtNLM"/>
    </source>
</evidence>
<gene>
    <name evidence="1" type="ORF">A8139_16060</name>
</gene>
<accession>A0A2Z4PUT1</accession>
<dbReference type="Proteomes" id="UP000249898">
    <property type="component" value="Chromosome"/>
</dbReference>
<evidence type="ECO:0000313" key="1">
    <source>
        <dbReference type="EMBL" id="AWY01301.1"/>
    </source>
</evidence>
<dbReference type="EMBL" id="CP016181">
    <property type="protein sequence ID" value="AWY01301.1"/>
    <property type="molecule type" value="Genomic_DNA"/>
</dbReference>
<evidence type="ECO:0000313" key="2">
    <source>
        <dbReference type="Proteomes" id="UP000249898"/>
    </source>
</evidence>
<dbReference type="AlphaFoldDB" id="A0A2Z4PUT1"/>
<organism evidence="1 2">
    <name type="scientific">Marinomonas primoryensis</name>
    <dbReference type="NCBI Taxonomy" id="178399"/>
    <lineage>
        <taxon>Bacteria</taxon>
        <taxon>Pseudomonadati</taxon>
        <taxon>Pseudomonadota</taxon>
        <taxon>Gammaproteobacteria</taxon>
        <taxon>Oceanospirillales</taxon>
        <taxon>Oceanospirillaceae</taxon>
        <taxon>Marinomonas</taxon>
    </lineage>
</organism>
<dbReference type="OrthoDB" id="6102283at2"/>
<name>A0A2Z4PUT1_9GAMM</name>